<dbReference type="Gene3D" id="3.30.360.10">
    <property type="entry name" value="Dihydrodipicolinate Reductase, domain 2"/>
    <property type="match status" value="1"/>
</dbReference>
<dbReference type="InterPro" id="IPR055170">
    <property type="entry name" value="GFO_IDH_MocA-like_dom"/>
</dbReference>
<evidence type="ECO:0000313" key="5">
    <source>
        <dbReference type="Proteomes" id="UP000321062"/>
    </source>
</evidence>
<dbReference type="InterPro" id="IPR050463">
    <property type="entry name" value="Gfo/Idh/MocA_oxidrdct_glycsds"/>
</dbReference>
<name>A0A5B9DNU5_9HYPH</name>
<dbReference type="AlphaFoldDB" id="A0A5B9DNU5"/>
<proteinExistence type="predicted"/>
<dbReference type="SUPFAM" id="SSF51735">
    <property type="entry name" value="NAD(P)-binding Rossmann-fold domains"/>
    <property type="match status" value="1"/>
</dbReference>
<dbReference type="RefSeq" id="WP_147656155.1">
    <property type="nucleotide sequence ID" value="NZ_BMFM01000001.1"/>
</dbReference>
<dbReference type="EMBL" id="CP041690">
    <property type="protein sequence ID" value="QEE20813.1"/>
    <property type="molecule type" value="Genomic_DNA"/>
</dbReference>
<organism evidence="4 5">
    <name type="scientific">Paradevosia tibetensis</name>
    <dbReference type="NCBI Taxonomy" id="1447062"/>
    <lineage>
        <taxon>Bacteria</taxon>
        <taxon>Pseudomonadati</taxon>
        <taxon>Pseudomonadota</taxon>
        <taxon>Alphaproteobacteria</taxon>
        <taxon>Hyphomicrobiales</taxon>
        <taxon>Devosiaceae</taxon>
        <taxon>Paradevosia</taxon>
    </lineage>
</organism>
<keyword evidence="1" id="KW-0560">Oxidoreductase</keyword>
<dbReference type="PANTHER" id="PTHR43818:SF11">
    <property type="entry name" value="BCDNA.GH03377"/>
    <property type="match status" value="1"/>
</dbReference>
<evidence type="ECO:0000259" key="2">
    <source>
        <dbReference type="Pfam" id="PF01408"/>
    </source>
</evidence>
<dbReference type="SUPFAM" id="SSF55347">
    <property type="entry name" value="Glyceraldehyde-3-phosphate dehydrogenase-like, C-terminal domain"/>
    <property type="match status" value="1"/>
</dbReference>
<gene>
    <name evidence="4" type="ORF">FNA67_11785</name>
</gene>
<feature type="domain" description="GFO/IDH/MocA-like oxidoreductase" evidence="3">
    <location>
        <begin position="130"/>
        <end position="266"/>
    </location>
</feature>
<protein>
    <submittedName>
        <fullName evidence="4">Gfo/Idh/MocA family oxidoreductase</fullName>
    </submittedName>
</protein>
<dbReference type="PANTHER" id="PTHR43818">
    <property type="entry name" value="BCDNA.GH03377"/>
    <property type="match status" value="1"/>
</dbReference>
<dbReference type="Pfam" id="PF01408">
    <property type="entry name" value="GFO_IDH_MocA"/>
    <property type="match status" value="1"/>
</dbReference>
<evidence type="ECO:0000256" key="1">
    <source>
        <dbReference type="ARBA" id="ARBA00023002"/>
    </source>
</evidence>
<dbReference type="InterPro" id="IPR000683">
    <property type="entry name" value="Gfo/Idh/MocA-like_OxRdtase_N"/>
</dbReference>
<dbReference type="Pfam" id="PF22725">
    <property type="entry name" value="GFO_IDH_MocA_C3"/>
    <property type="match status" value="1"/>
</dbReference>
<dbReference type="OrthoDB" id="9776544at2"/>
<sequence length="381" mass="40946">MSKVYGVGIMGAGNISTAYLKLAPLFRNLDVRAIADIMPEAAKRQADAFHVQAQTPDELLKNSEIDVIVNLTVPAAHYSVSKNIVSAGKHAYSEKPFVLSVEDGKQLKKLADERGLKVGSAPDTFLGGVHQQARQIIDSGKVGRIASGTTHVLSRGMEHWHPNPDFFFQPGGGPILDLGPYYITDLISLVGPIKRVTAFTGSANAERTITTPDSPLRGTRIKVGTPTTIHAVLEFHNGAIITLGASWDVFSHGHHNIELYGTEGSLYVPDPNFFSGDLIIADKEGVKETVAPWDHPLGKPNWERPNGPTFANYRAAGLADMMATIETGKQARCGLDVALHAVDVMLSILEAGETGKVVTLSTYCERPAALGPDEARLLLKA</sequence>
<dbReference type="KEGG" id="yti:FNA67_11785"/>
<keyword evidence="5" id="KW-1185">Reference proteome</keyword>
<evidence type="ECO:0000313" key="4">
    <source>
        <dbReference type="EMBL" id="QEE20813.1"/>
    </source>
</evidence>
<dbReference type="Gene3D" id="3.40.50.720">
    <property type="entry name" value="NAD(P)-binding Rossmann-like Domain"/>
    <property type="match status" value="1"/>
</dbReference>
<feature type="domain" description="Gfo/Idh/MocA-like oxidoreductase N-terminal" evidence="2">
    <location>
        <begin position="7"/>
        <end position="118"/>
    </location>
</feature>
<reference evidence="4 5" key="1">
    <citation type="journal article" date="2015" name="Int. J. Syst. Evol. Microbiol.">
        <title>Youhaiella tibetensis gen. nov., sp. nov., isolated from subsurface sediment.</title>
        <authorList>
            <person name="Wang Y.X."/>
            <person name="Huang F.Q."/>
            <person name="Nogi Y."/>
            <person name="Pang S.J."/>
            <person name="Wang P.K."/>
            <person name="Lv J."/>
        </authorList>
    </citation>
    <scope>NUCLEOTIDE SEQUENCE [LARGE SCALE GENOMIC DNA]</scope>
    <source>
        <strain evidence="5">fig4</strain>
    </source>
</reference>
<evidence type="ECO:0000259" key="3">
    <source>
        <dbReference type="Pfam" id="PF22725"/>
    </source>
</evidence>
<dbReference type="GO" id="GO:0000166">
    <property type="term" value="F:nucleotide binding"/>
    <property type="evidence" value="ECO:0007669"/>
    <property type="project" value="InterPro"/>
</dbReference>
<dbReference type="Proteomes" id="UP000321062">
    <property type="component" value="Chromosome"/>
</dbReference>
<dbReference type="InterPro" id="IPR036291">
    <property type="entry name" value="NAD(P)-bd_dom_sf"/>
</dbReference>
<accession>A0A5B9DNU5</accession>
<dbReference type="GO" id="GO:0016491">
    <property type="term" value="F:oxidoreductase activity"/>
    <property type="evidence" value="ECO:0007669"/>
    <property type="project" value="UniProtKB-KW"/>
</dbReference>